<accession>A0AAV5UT20</accession>
<reference evidence="3" key="1">
    <citation type="submission" date="2023-10" db="EMBL/GenBank/DDBJ databases">
        <title>Genome assembly of Pristionchus species.</title>
        <authorList>
            <person name="Yoshida K."/>
            <person name="Sommer R.J."/>
        </authorList>
    </citation>
    <scope>NUCLEOTIDE SEQUENCE</scope>
    <source>
        <strain evidence="3">RS5133</strain>
    </source>
</reference>
<name>A0AAV5UT20_9BILA</name>
<dbReference type="Gene3D" id="1.10.246.20">
    <property type="entry name" value="Coactivator CBP, KIX domain"/>
    <property type="match status" value="1"/>
</dbReference>
<dbReference type="SUPFAM" id="SSF47040">
    <property type="entry name" value="Kix domain of CBP (creb binding protein)"/>
    <property type="match status" value="1"/>
</dbReference>
<keyword evidence="4" id="KW-1185">Reference proteome</keyword>
<evidence type="ECO:0000256" key="1">
    <source>
        <dbReference type="ARBA" id="ARBA00023242"/>
    </source>
</evidence>
<evidence type="ECO:0000259" key="2">
    <source>
        <dbReference type="PROSITE" id="PS50952"/>
    </source>
</evidence>
<dbReference type="AlphaFoldDB" id="A0AAV5UT20"/>
<dbReference type="GO" id="GO:0003712">
    <property type="term" value="F:transcription coregulator activity"/>
    <property type="evidence" value="ECO:0007669"/>
    <property type="project" value="InterPro"/>
</dbReference>
<dbReference type="InterPro" id="IPR036529">
    <property type="entry name" value="KIX_dom_sf"/>
</dbReference>
<dbReference type="GO" id="GO:0006355">
    <property type="term" value="P:regulation of DNA-templated transcription"/>
    <property type="evidence" value="ECO:0007669"/>
    <property type="project" value="InterPro"/>
</dbReference>
<feature type="non-terminal residue" evidence="3">
    <location>
        <position position="132"/>
    </location>
</feature>
<evidence type="ECO:0000313" key="4">
    <source>
        <dbReference type="Proteomes" id="UP001432322"/>
    </source>
</evidence>
<dbReference type="EMBL" id="BTSY01000001">
    <property type="protein sequence ID" value="GMT10321.1"/>
    <property type="molecule type" value="Genomic_DNA"/>
</dbReference>
<gene>
    <name evidence="3" type="ORF">PFISCL1PPCAC_1618</name>
</gene>
<sequence>DKQTQIDQVIHGIPPPLQPAIDREWHAEVTREERHILMGRLVRAMFAYPVFVHETDYRIRQLTDYSRDKEKEFFDRADGRCEYIHLMSEKIYRITMKVEERKRGIVKPEREEDDLDWHAVVQEIYNDVIETE</sequence>
<protein>
    <recommendedName>
        <fullName evidence="2">KIX domain-containing protein</fullName>
    </recommendedName>
</protein>
<dbReference type="InterPro" id="IPR003101">
    <property type="entry name" value="KIX_dom"/>
</dbReference>
<feature type="domain" description="KIX" evidence="2">
    <location>
        <begin position="20"/>
        <end position="99"/>
    </location>
</feature>
<dbReference type="Pfam" id="PF02172">
    <property type="entry name" value="KIX"/>
    <property type="match status" value="1"/>
</dbReference>
<dbReference type="Proteomes" id="UP001432322">
    <property type="component" value="Unassembled WGS sequence"/>
</dbReference>
<feature type="non-terminal residue" evidence="3">
    <location>
        <position position="1"/>
    </location>
</feature>
<evidence type="ECO:0000313" key="3">
    <source>
        <dbReference type="EMBL" id="GMT10321.1"/>
    </source>
</evidence>
<organism evidence="3 4">
    <name type="scientific">Pristionchus fissidentatus</name>
    <dbReference type="NCBI Taxonomy" id="1538716"/>
    <lineage>
        <taxon>Eukaryota</taxon>
        <taxon>Metazoa</taxon>
        <taxon>Ecdysozoa</taxon>
        <taxon>Nematoda</taxon>
        <taxon>Chromadorea</taxon>
        <taxon>Rhabditida</taxon>
        <taxon>Rhabditina</taxon>
        <taxon>Diplogasteromorpha</taxon>
        <taxon>Diplogasteroidea</taxon>
        <taxon>Neodiplogasteridae</taxon>
        <taxon>Pristionchus</taxon>
    </lineage>
</organism>
<proteinExistence type="predicted"/>
<dbReference type="PROSITE" id="PS50952">
    <property type="entry name" value="KIX"/>
    <property type="match status" value="1"/>
</dbReference>
<comment type="caution">
    <text evidence="3">The sequence shown here is derived from an EMBL/GenBank/DDBJ whole genome shotgun (WGS) entry which is preliminary data.</text>
</comment>
<keyword evidence="1" id="KW-0539">Nucleus</keyword>